<accession>A0AAW2K545</accession>
<sequence>MRLKVGAQLPCRHYQGQCKFLDRGILRLSSLQYLTDTINSFVNKGGLEAFFVP</sequence>
<dbReference type="EMBL" id="JACGWJ010000030">
    <property type="protein sequence ID" value="KAL0301891.1"/>
    <property type="molecule type" value="Genomic_DNA"/>
</dbReference>
<organism evidence="1">
    <name type="scientific">Sesamum radiatum</name>
    <name type="common">Black benniseed</name>
    <dbReference type="NCBI Taxonomy" id="300843"/>
    <lineage>
        <taxon>Eukaryota</taxon>
        <taxon>Viridiplantae</taxon>
        <taxon>Streptophyta</taxon>
        <taxon>Embryophyta</taxon>
        <taxon>Tracheophyta</taxon>
        <taxon>Spermatophyta</taxon>
        <taxon>Magnoliopsida</taxon>
        <taxon>eudicotyledons</taxon>
        <taxon>Gunneridae</taxon>
        <taxon>Pentapetalae</taxon>
        <taxon>asterids</taxon>
        <taxon>lamiids</taxon>
        <taxon>Lamiales</taxon>
        <taxon>Pedaliaceae</taxon>
        <taxon>Sesamum</taxon>
    </lineage>
</organism>
<evidence type="ECO:0000313" key="1">
    <source>
        <dbReference type="EMBL" id="KAL0301891.1"/>
    </source>
</evidence>
<proteinExistence type="predicted"/>
<protein>
    <submittedName>
        <fullName evidence="1">Uncharacterized protein</fullName>
    </submittedName>
</protein>
<dbReference type="AlphaFoldDB" id="A0AAW2K545"/>
<comment type="caution">
    <text evidence="1">The sequence shown here is derived from an EMBL/GenBank/DDBJ whole genome shotgun (WGS) entry which is preliminary data.</text>
</comment>
<name>A0AAW2K545_SESRA</name>
<gene>
    <name evidence="1" type="ORF">Sradi_6465900</name>
</gene>
<reference evidence="1" key="1">
    <citation type="submission" date="2020-06" db="EMBL/GenBank/DDBJ databases">
        <authorList>
            <person name="Li T."/>
            <person name="Hu X."/>
            <person name="Zhang T."/>
            <person name="Song X."/>
            <person name="Zhang H."/>
            <person name="Dai N."/>
            <person name="Sheng W."/>
            <person name="Hou X."/>
            <person name="Wei L."/>
        </authorList>
    </citation>
    <scope>NUCLEOTIDE SEQUENCE</scope>
    <source>
        <strain evidence="1">G02</strain>
        <tissue evidence="1">Leaf</tissue>
    </source>
</reference>
<reference evidence="1" key="2">
    <citation type="journal article" date="2024" name="Plant">
        <title>Genomic evolution and insights into agronomic trait innovations of Sesamum species.</title>
        <authorList>
            <person name="Miao H."/>
            <person name="Wang L."/>
            <person name="Qu L."/>
            <person name="Liu H."/>
            <person name="Sun Y."/>
            <person name="Le M."/>
            <person name="Wang Q."/>
            <person name="Wei S."/>
            <person name="Zheng Y."/>
            <person name="Lin W."/>
            <person name="Duan Y."/>
            <person name="Cao H."/>
            <person name="Xiong S."/>
            <person name="Wang X."/>
            <person name="Wei L."/>
            <person name="Li C."/>
            <person name="Ma Q."/>
            <person name="Ju M."/>
            <person name="Zhao R."/>
            <person name="Li G."/>
            <person name="Mu C."/>
            <person name="Tian Q."/>
            <person name="Mei H."/>
            <person name="Zhang T."/>
            <person name="Gao T."/>
            <person name="Zhang H."/>
        </authorList>
    </citation>
    <scope>NUCLEOTIDE SEQUENCE</scope>
    <source>
        <strain evidence="1">G02</strain>
    </source>
</reference>